<organism evidence="4 5">
    <name type="scientific">Metabacillus fastidiosus</name>
    <dbReference type="NCBI Taxonomy" id="1458"/>
    <lineage>
        <taxon>Bacteria</taxon>
        <taxon>Bacillati</taxon>
        <taxon>Bacillota</taxon>
        <taxon>Bacilli</taxon>
        <taxon>Bacillales</taxon>
        <taxon>Bacillaceae</taxon>
        <taxon>Metabacillus</taxon>
    </lineage>
</organism>
<evidence type="ECO:0000256" key="1">
    <source>
        <dbReference type="ARBA" id="ARBA00022729"/>
    </source>
</evidence>
<evidence type="ECO:0000259" key="3">
    <source>
        <dbReference type="Pfam" id="PF18058"/>
    </source>
</evidence>
<keyword evidence="1 2" id="KW-0732">Signal</keyword>
<accession>A0ABU6P3K3</accession>
<evidence type="ECO:0000313" key="5">
    <source>
        <dbReference type="Proteomes" id="UP001342826"/>
    </source>
</evidence>
<feature type="signal peptide" evidence="2">
    <location>
        <begin position="1"/>
        <end position="28"/>
    </location>
</feature>
<evidence type="ECO:0000256" key="2">
    <source>
        <dbReference type="SAM" id="SignalP"/>
    </source>
</evidence>
<dbReference type="Gene3D" id="2.60.40.1220">
    <property type="match status" value="1"/>
</dbReference>
<dbReference type="EMBL" id="JARTFS010000020">
    <property type="protein sequence ID" value="MED4403934.1"/>
    <property type="molecule type" value="Genomic_DNA"/>
</dbReference>
<dbReference type="RefSeq" id="WP_328015914.1">
    <property type="nucleotide sequence ID" value="NZ_JARTFS010000020.1"/>
</dbReference>
<dbReference type="Pfam" id="PF18058">
    <property type="entry name" value="SbsC_C"/>
    <property type="match status" value="1"/>
</dbReference>
<protein>
    <recommendedName>
        <fullName evidence="3">SbsC C-terminal domain-containing protein</fullName>
    </recommendedName>
</protein>
<reference evidence="4 5" key="1">
    <citation type="submission" date="2023-03" db="EMBL/GenBank/DDBJ databases">
        <title>Bacillus Genome Sequencing.</title>
        <authorList>
            <person name="Dunlap C."/>
        </authorList>
    </citation>
    <scope>NUCLEOTIDE SEQUENCE [LARGE SCALE GENOMIC DNA]</scope>
    <source>
        <strain evidence="4 5">NRS-1717</strain>
    </source>
</reference>
<dbReference type="InterPro" id="IPR014755">
    <property type="entry name" value="Cu-Rt/internalin_Ig-like"/>
</dbReference>
<feature type="chain" id="PRO_5046551867" description="SbsC C-terminal domain-containing protein" evidence="2">
    <location>
        <begin position="29"/>
        <end position="1168"/>
    </location>
</feature>
<feature type="domain" description="SbsC C-terminal" evidence="3">
    <location>
        <begin position="52"/>
        <end position="179"/>
    </location>
</feature>
<keyword evidence="5" id="KW-1185">Reference proteome</keyword>
<evidence type="ECO:0000313" key="4">
    <source>
        <dbReference type="EMBL" id="MED4403934.1"/>
    </source>
</evidence>
<dbReference type="Proteomes" id="UP001342826">
    <property type="component" value="Unassembled WGS sequence"/>
</dbReference>
<comment type="caution">
    <text evidence="4">The sequence shown here is derived from an EMBL/GenBank/DDBJ whole genome shotgun (WGS) entry which is preliminary data.</text>
</comment>
<name>A0ABU6P3K3_9BACI</name>
<proteinExistence type="predicted"/>
<dbReference type="Gene3D" id="1.20.58.780">
    <property type="match status" value="1"/>
</dbReference>
<gene>
    <name evidence="4" type="ORF">P9271_21780</name>
</gene>
<sequence>MSKKKIAKFGLTAAVAATTVVAATPADAASVSATEKAVKQAAQSAGALVKYYSSTDIKVSGEFVTANNNARKAIANAKAALAKYNGKDKAQHEATVAKAEGQQLDAARYIDAEKLVKGELVNATKAVDAHVKAQTLGAETVTAYNKLSDTIKKAERVIGKVRGEQVRKAFGDKFLQDAKLTREALIYEVSQYQLLNKIAEKVAKEDFNGLDAELAKLDRLKERAVAIKEAGRKIYPGRTDVYPELPKIEEQLRSKETELRDKITKASPLPAVASVKAINATTVEVAFKEEVKDIASVRFAIAGLDVKNAAVKQTDNKTVVITTSTQEGAKDYTVKAGESTLGKFKGVSAVIPSDIKVTTTSVQGVVGKEVTLKASIDKKEAGVPVTFNVDADNNSLNKDIVAEVYTDADGVATFTYTQYNGVAITHPDLVAVYATGNAAKRDFARVYWGVEPILTIQDADDKKGTALTNGDKKVYKVVYKDSRNGKGLAGKTINVTFAENVGVTADKLSTATIEDPNGVKDTPYQLSNGTLKEVTVTTDKDGVATFTVSGTNTKATPIVFADVTAEGGNNNDKLDATELQAAAPQVTFGGAQVSNKIEITAQGTDHVATTEGNGRVYKLAVTDKDGKAYANGVVNVALNEKIDRNSATDTAASIKVKASDDSADPYKFGQQLAGIGEATIQVRLNSKGEAELVLWSDKVNDYATPVVWIDQNASTNNQTGYLESGEPNKVGAITYFETAEVKSSELKVYKAGGDNKEYTKTFNKGEVAEFRYTALNQSGKAITANLEASFEVTNNSGTVVTVKSADGSSTLATIQAYGRETVKFSTTNAQASITVETDGTSDANVTVNANAYVKGTSKYLGNQTATAKFSKYGAATLVSGLVKDIDAVKKEFTVTEAGKDYRYSYVTGTYQLNGNNVSRTGFEDKLVGADVIVTKAADGALTFNIVTAGTAVPTAPTALTFTSTAVKTGDNVNISTVPANTTAYLAPAGTTNFVAGPKITSAAVGATQIAAPADEGTYQLFLVDGFGRTVVSSGTVTVDNTAPTATITNAVYNVTNDTITLTGTNFTTAGTTATDVKAQLDWTKLAISADNAGTVTAQTVGLADVTSAVITNNTTLTITLAGAKATALEAAFGTLNATDTLAVSAGFVKDAAGNVATTDALSANALDN</sequence>
<dbReference type="InterPro" id="IPR041378">
    <property type="entry name" value="S-layer_SbsC_C"/>
</dbReference>